<accession>A0ABR1AER0</accession>
<reference evidence="1 2" key="1">
    <citation type="submission" date="2023-09" db="EMBL/GenBank/DDBJ databases">
        <title>Genomes of two closely related lineages of the louse Polyplax serrata with different host specificities.</title>
        <authorList>
            <person name="Martinu J."/>
            <person name="Tarabai H."/>
            <person name="Stefka J."/>
            <person name="Hypsa V."/>
        </authorList>
    </citation>
    <scope>NUCLEOTIDE SEQUENCE [LARGE SCALE GENOMIC DNA]</scope>
    <source>
        <strain evidence="1">98ZLc_SE</strain>
    </source>
</reference>
<keyword evidence="2" id="KW-1185">Reference proteome</keyword>
<sequence length="101" mass="11055">MSTQKCGLTLIAARLEKVTSGDVWTVPVPGASLKTLFLPFSEHSGTLIEFKYLGVENKYLQTGKGDKEKCVCTPGTPTEGNISSHKMMLWCPGRYLMKSAN</sequence>
<dbReference type="Proteomes" id="UP001359485">
    <property type="component" value="Unassembled WGS sequence"/>
</dbReference>
<dbReference type="EMBL" id="JAWJWF010000050">
    <property type="protein sequence ID" value="KAK6617960.1"/>
    <property type="molecule type" value="Genomic_DNA"/>
</dbReference>
<protein>
    <submittedName>
        <fullName evidence="1">Uncharacterized protein</fullName>
    </submittedName>
</protein>
<proteinExistence type="predicted"/>
<evidence type="ECO:0000313" key="2">
    <source>
        <dbReference type="Proteomes" id="UP001359485"/>
    </source>
</evidence>
<comment type="caution">
    <text evidence="1">The sequence shown here is derived from an EMBL/GenBank/DDBJ whole genome shotgun (WGS) entry which is preliminary data.</text>
</comment>
<evidence type="ECO:0000313" key="1">
    <source>
        <dbReference type="EMBL" id="KAK6617960.1"/>
    </source>
</evidence>
<organism evidence="1 2">
    <name type="scientific">Polyplax serrata</name>
    <name type="common">Common mouse louse</name>
    <dbReference type="NCBI Taxonomy" id="468196"/>
    <lineage>
        <taxon>Eukaryota</taxon>
        <taxon>Metazoa</taxon>
        <taxon>Ecdysozoa</taxon>
        <taxon>Arthropoda</taxon>
        <taxon>Hexapoda</taxon>
        <taxon>Insecta</taxon>
        <taxon>Pterygota</taxon>
        <taxon>Neoptera</taxon>
        <taxon>Paraneoptera</taxon>
        <taxon>Psocodea</taxon>
        <taxon>Troctomorpha</taxon>
        <taxon>Phthiraptera</taxon>
        <taxon>Anoplura</taxon>
        <taxon>Polyplacidae</taxon>
        <taxon>Polyplax</taxon>
    </lineage>
</organism>
<name>A0ABR1AER0_POLSC</name>
<gene>
    <name evidence="1" type="ORF">RUM44_002402</name>
</gene>